<dbReference type="PROSITE" id="PS00198">
    <property type="entry name" value="4FE4S_FER_1"/>
    <property type="match status" value="1"/>
</dbReference>
<dbReference type="Pfam" id="PF17179">
    <property type="entry name" value="Fer4_22"/>
    <property type="match status" value="1"/>
</dbReference>
<keyword evidence="1" id="KW-0479">Metal-binding</keyword>
<evidence type="ECO:0000256" key="3">
    <source>
        <dbReference type="ARBA" id="ARBA00023014"/>
    </source>
</evidence>
<dbReference type="PANTHER" id="PTHR40447">
    <property type="entry name" value="ANAEROBIC SULFITE REDUCTASE SUBUNIT A"/>
    <property type="match status" value="1"/>
</dbReference>
<evidence type="ECO:0000256" key="2">
    <source>
        <dbReference type="ARBA" id="ARBA00023004"/>
    </source>
</evidence>
<dbReference type="InterPro" id="IPR017900">
    <property type="entry name" value="4Fe4S_Fe_S_CS"/>
</dbReference>
<dbReference type="PROSITE" id="PS51379">
    <property type="entry name" value="4FE4S_FER_2"/>
    <property type="match status" value="2"/>
</dbReference>
<dbReference type="AlphaFoldDB" id="A0A1F4TNA8"/>
<sequence length="346" mass="38775">MTNDKCQMTNEGIIKLLDKLKDEVNLFAPQTNEYGDTSLAQVKDACNVQLKHFKPVMPAVREVLFGQVKKMLRYQKSAGKTTVATLDDFSETVIFGLPTCDLEGILYNDVFYGQREFPDFYYNRAREKLTLITIACVTPPNKNCFCASMGHGPFATKGFDLQLTDLGNGRFMVEVGSSKGEKIVSLSPGLFEPVGQNEIAAWEKIKQGAERLPRKDFIKKDQALETMGREPLNEELLKDISNRCISCGACNYTCPTCACFNVVDLENQGGVVRQRLLDSCIFSGYWRMAGGHTPKPEKIQRTRNRYFCKLVWDKEKFGDSGCVGCGRCLDSCPVDIDIKEVIRSLA</sequence>
<dbReference type="PANTHER" id="PTHR40447:SF1">
    <property type="entry name" value="ANAEROBIC SULFITE REDUCTASE SUBUNIT A"/>
    <property type="match status" value="1"/>
</dbReference>
<evidence type="ECO:0000256" key="1">
    <source>
        <dbReference type="ARBA" id="ARBA00022723"/>
    </source>
</evidence>
<comment type="caution">
    <text evidence="5">The sequence shown here is derived from an EMBL/GenBank/DDBJ whole genome shotgun (WGS) entry which is preliminary data.</text>
</comment>
<name>A0A1F4TNA8_UNCSA</name>
<dbReference type="GO" id="GO:0051536">
    <property type="term" value="F:iron-sulfur cluster binding"/>
    <property type="evidence" value="ECO:0007669"/>
    <property type="project" value="UniProtKB-KW"/>
</dbReference>
<protein>
    <recommendedName>
        <fullName evidence="4">4Fe-4S ferredoxin-type domain-containing protein</fullName>
    </recommendedName>
</protein>
<evidence type="ECO:0000313" key="5">
    <source>
        <dbReference type="EMBL" id="OGC34184.1"/>
    </source>
</evidence>
<keyword evidence="3" id="KW-0411">Iron-sulfur</keyword>
<accession>A0A1F4TNA8</accession>
<feature type="domain" description="4Fe-4S ferredoxin-type" evidence="4">
    <location>
        <begin position="313"/>
        <end position="341"/>
    </location>
</feature>
<dbReference type="InterPro" id="IPR009051">
    <property type="entry name" value="Helical_ferredxn"/>
</dbReference>
<dbReference type="EMBL" id="MEUI01000021">
    <property type="protein sequence ID" value="OGC34184.1"/>
    <property type="molecule type" value="Genomic_DNA"/>
</dbReference>
<feature type="domain" description="4Fe-4S ferredoxin-type" evidence="4">
    <location>
        <begin position="234"/>
        <end position="265"/>
    </location>
</feature>
<keyword evidence="2" id="KW-0408">Iron</keyword>
<dbReference type="SUPFAM" id="SSF54862">
    <property type="entry name" value="4Fe-4S ferredoxins"/>
    <property type="match status" value="1"/>
</dbReference>
<dbReference type="Gene3D" id="1.10.1060.10">
    <property type="entry name" value="Alpha-helical ferredoxin"/>
    <property type="match status" value="1"/>
</dbReference>
<dbReference type="GO" id="GO:0046872">
    <property type="term" value="F:metal ion binding"/>
    <property type="evidence" value="ECO:0007669"/>
    <property type="project" value="UniProtKB-KW"/>
</dbReference>
<evidence type="ECO:0000313" key="6">
    <source>
        <dbReference type="Proteomes" id="UP000177309"/>
    </source>
</evidence>
<evidence type="ECO:0000259" key="4">
    <source>
        <dbReference type="PROSITE" id="PS51379"/>
    </source>
</evidence>
<organism evidence="5 6">
    <name type="scientific">candidate division WOR-1 bacterium RIFOXYC2_FULL_41_25</name>
    <dbReference type="NCBI Taxonomy" id="1802586"/>
    <lineage>
        <taxon>Bacteria</taxon>
        <taxon>Bacillati</taxon>
        <taxon>Saganbacteria</taxon>
    </lineage>
</organism>
<dbReference type="InterPro" id="IPR017896">
    <property type="entry name" value="4Fe4S_Fe-S-bd"/>
</dbReference>
<reference evidence="5 6" key="1">
    <citation type="journal article" date="2016" name="Nat. Commun.">
        <title>Thousands of microbial genomes shed light on interconnected biogeochemical processes in an aquifer system.</title>
        <authorList>
            <person name="Anantharaman K."/>
            <person name="Brown C.T."/>
            <person name="Hug L.A."/>
            <person name="Sharon I."/>
            <person name="Castelle C.J."/>
            <person name="Probst A.J."/>
            <person name="Thomas B.C."/>
            <person name="Singh A."/>
            <person name="Wilkins M.J."/>
            <person name="Karaoz U."/>
            <person name="Brodie E.L."/>
            <person name="Williams K.H."/>
            <person name="Hubbard S.S."/>
            <person name="Banfield J.F."/>
        </authorList>
    </citation>
    <scope>NUCLEOTIDE SEQUENCE [LARGE SCALE GENOMIC DNA]</scope>
</reference>
<proteinExistence type="predicted"/>
<dbReference type="Proteomes" id="UP000177309">
    <property type="component" value="Unassembled WGS sequence"/>
</dbReference>
<gene>
    <name evidence="5" type="ORF">A2462_08150</name>
</gene>